<dbReference type="CDD" id="cd00093">
    <property type="entry name" value="HTH_XRE"/>
    <property type="match status" value="1"/>
</dbReference>
<protein>
    <submittedName>
        <fullName evidence="1">Helix-turn-helix transcriptional regulator</fullName>
    </submittedName>
</protein>
<dbReference type="RefSeq" id="WP_137640486.1">
    <property type="nucleotide sequence ID" value="NZ_BJDK01000021.1"/>
</dbReference>
<evidence type="ECO:0000313" key="2">
    <source>
        <dbReference type="Proteomes" id="UP001596253"/>
    </source>
</evidence>
<accession>A0ABW1R2F2</accession>
<proteinExistence type="predicted"/>
<dbReference type="Proteomes" id="UP001596253">
    <property type="component" value="Unassembled WGS sequence"/>
</dbReference>
<sequence>MTQKKIPSTLDRLIGNNLSCLLQENGITTQALADSMNVDYKTVWNCENGRNTLTINLLIKMETMFRDKNITLSMLFDYIVVAAIDEYRNQ</sequence>
<dbReference type="SUPFAM" id="SSF47413">
    <property type="entry name" value="lambda repressor-like DNA-binding domains"/>
    <property type="match status" value="1"/>
</dbReference>
<comment type="caution">
    <text evidence="1">The sequence shown here is derived from an EMBL/GenBank/DDBJ whole genome shotgun (WGS) entry which is preliminary data.</text>
</comment>
<organism evidence="1 2">
    <name type="scientific">Lactiplantibacillus dongliensis</name>
    <dbReference type="NCBI Taxonomy" id="2559919"/>
    <lineage>
        <taxon>Bacteria</taxon>
        <taxon>Bacillati</taxon>
        <taxon>Bacillota</taxon>
        <taxon>Bacilli</taxon>
        <taxon>Lactobacillales</taxon>
        <taxon>Lactobacillaceae</taxon>
        <taxon>Lactiplantibacillus</taxon>
    </lineage>
</organism>
<reference evidence="2" key="1">
    <citation type="journal article" date="2019" name="Int. J. Syst. Evol. Microbiol.">
        <title>The Global Catalogue of Microorganisms (GCM) 10K type strain sequencing project: providing services to taxonomists for standard genome sequencing and annotation.</title>
        <authorList>
            <consortium name="The Broad Institute Genomics Platform"/>
            <consortium name="The Broad Institute Genome Sequencing Center for Infectious Disease"/>
            <person name="Wu L."/>
            <person name="Ma J."/>
        </authorList>
    </citation>
    <scope>NUCLEOTIDE SEQUENCE [LARGE SCALE GENOMIC DNA]</scope>
    <source>
        <strain evidence="2">CCM 8932</strain>
    </source>
</reference>
<dbReference type="EMBL" id="JBHSSD010000017">
    <property type="protein sequence ID" value="MFC6163978.1"/>
    <property type="molecule type" value="Genomic_DNA"/>
</dbReference>
<name>A0ABW1R2F2_9LACO</name>
<gene>
    <name evidence="1" type="ORF">ACFP3T_04725</name>
</gene>
<dbReference type="InterPro" id="IPR010982">
    <property type="entry name" value="Lambda_DNA-bd_dom_sf"/>
</dbReference>
<keyword evidence="2" id="KW-1185">Reference proteome</keyword>
<dbReference type="Gene3D" id="1.10.260.40">
    <property type="entry name" value="lambda repressor-like DNA-binding domains"/>
    <property type="match status" value="1"/>
</dbReference>
<dbReference type="InterPro" id="IPR001387">
    <property type="entry name" value="Cro/C1-type_HTH"/>
</dbReference>
<evidence type="ECO:0000313" key="1">
    <source>
        <dbReference type="EMBL" id="MFC6163978.1"/>
    </source>
</evidence>